<dbReference type="PANTHER" id="PTHR13393:SF0">
    <property type="entry name" value="RNA N6-ADENOSINE-METHYLTRANSFERASE METTL16"/>
    <property type="match status" value="1"/>
</dbReference>
<dbReference type="PANTHER" id="PTHR13393">
    <property type="entry name" value="SAM-DEPENDENT METHYLTRANSFERASE"/>
    <property type="match status" value="1"/>
</dbReference>
<evidence type="ECO:0000256" key="2">
    <source>
        <dbReference type="ARBA" id="ARBA00022552"/>
    </source>
</evidence>
<comment type="caution">
    <text evidence="7">The sequence shown here is derived from an EMBL/GenBank/DDBJ whole genome shotgun (WGS) entry which is preliminary data.</text>
</comment>
<keyword evidence="2 6" id="KW-0698">rRNA processing</keyword>
<dbReference type="EMBL" id="PUTQ01000026">
    <property type="protein sequence ID" value="RCF47544.1"/>
    <property type="molecule type" value="Genomic_DNA"/>
</dbReference>
<proteinExistence type="inferred from homology"/>
<evidence type="ECO:0000256" key="5">
    <source>
        <dbReference type="ARBA" id="ARBA00022691"/>
    </source>
</evidence>
<dbReference type="HAMAP" id="MF_01848">
    <property type="entry name" value="23SrRNA_methyltr_F"/>
    <property type="match status" value="1"/>
</dbReference>
<keyword evidence="4 6" id="KW-0808">Transferase</keyword>
<dbReference type="Proteomes" id="UP000253075">
    <property type="component" value="Unassembled WGS sequence"/>
</dbReference>
<protein>
    <recommendedName>
        <fullName evidence="6">Ribosomal RNA large subunit methyltransferase F</fullName>
        <ecNumber evidence="6">2.1.1.181</ecNumber>
    </recommendedName>
    <alternativeName>
        <fullName evidence="6">23S rRNA mA1618 methyltransferase</fullName>
    </alternativeName>
    <alternativeName>
        <fullName evidence="6">rRNA adenine N-6-methyltransferase</fullName>
    </alternativeName>
</protein>
<comment type="similarity">
    <text evidence="6">Belongs to the methyltransferase superfamily. METTL16/RlmF family.</text>
</comment>
<dbReference type="PIRSF" id="PIRSF029038">
    <property type="entry name" value="Mtase_YbiN_prd"/>
    <property type="match status" value="1"/>
</dbReference>
<comment type="function">
    <text evidence="6">Specifically methylates the adenine in position 1618 of 23S rRNA.</text>
</comment>
<evidence type="ECO:0000256" key="6">
    <source>
        <dbReference type="HAMAP-Rule" id="MF_01848"/>
    </source>
</evidence>
<keyword evidence="5 6" id="KW-0949">S-adenosyl-L-methionine</keyword>
<comment type="catalytic activity">
    <reaction evidence="6">
        <text>adenosine(1618) in 23S rRNA + S-adenosyl-L-methionine = N(6)-methyladenosine(1618) in 23S rRNA + S-adenosyl-L-homocysteine + H(+)</text>
        <dbReference type="Rhea" id="RHEA:16497"/>
        <dbReference type="Rhea" id="RHEA-COMP:10229"/>
        <dbReference type="Rhea" id="RHEA-COMP:10231"/>
        <dbReference type="ChEBI" id="CHEBI:15378"/>
        <dbReference type="ChEBI" id="CHEBI:57856"/>
        <dbReference type="ChEBI" id="CHEBI:59789"/>
        <dbReference type="ChEBI" id="CHEBI:74411"/>
        <dbReference type="ChEBI" id="CHEBI:74449"/>
        <dbReference type="EC" id="2.1.1.181"/>
    </reaction>
</comment>
<evidence type="ECO:0000256" key="1">
    <source>
        <dbReference type="ARBA" id="ARBA00022490"/>
    </source>
</evidence>
<dbReference type="GO" id="GO:0052907">
    <property type="term" value="F:23S rRNA (adenine(1618)-N(6))-methyltransferase activity"/>
    <property type="evidence" value="ECO:0007669"/>
    <property type="project" value="UniProtKB-EC"/>
</dbReference>
<evidence type="ECO:0000256" key="4">
    <source>
        <dbReference type="ARBA" id="ARBA00022679"/>
    </source>
</evidence>
<dbReference type="EC" id="2.1.1.181" evidence="6"/>
<dbReference type="InterPro" id="IPR016909">
    <property type="entry name" value="rRNA_lsu_MeTfrase_F"/>
</dbReference>
<dbReference type="InterPro" id="IPR010286">
    <property type="entry name" value="METTL16/RlmF"/>
</dbReference>
<dbReference type="RefSeq" id="WP_113995571.1">
    <property type="nucleotide sequence ID" value="NZ_JACLAM010000001.1"/>
</dbReference>
<keyword evidence="3 6" id="KW-0489">Methyltransferase</keyword>
<dbReference type="GO" id="GO:0005737">
    <property type="term" value="C:cytoplasm"/>
    <property type="evidence" value="ECO:0007669"/>
    <property type="project" value="UniProtKB-SubCell"/>
</dbReference>
<accession>A0ABD7G4Y1</accession>
<keyword evidence="1 6" id="KW-0963">Cytoplasm</keyword>
<dbReference type="AlphaFoldDB" id="A0ABD7G4Y1"/>
<sequence length="318" mass="34731">MKTHSDRKSGLHPRNRHQAPYDFDALCQRTPELQPFVFINEHGTQTLDFADPAAVKALNKALLALHYGIAHWDLPAGYLCPPIPGRVDYLHRVADLLAESAGKVPTGKGVRVLDIGVGANCIYPLLGTREYGWRFVGSDIDPVSIKAATLLAKSNGLGSQIECRLQGKAGDIFQGIVAPRERFSLTLCNPPFHASLAEASKGTERKLRNLGKEATAKPVLNFGGQKAELWCEGGEAAFLASMITQSKAFASQCLWFSSLVSKKENLPAAKQGLSRVGARQVRVLEMAQGNKVSRVLAWSFQDEAASRQWWSPMAHDNT</sequence>
<dbReference type="Gene3D" id="3.40.50.150">
    <property type="entry name" value="Vaccinia Virus protein VP39"/>
    <property type="match status" value="1"/>
</dbReference>
<reference evidence="7 8" key="1">
    <citation type="journal article" date="2018" name="PLoS ONE">
        <title>Phenotypic characterization and whole genome analysis of extended-spectrum beta-lactamase-producing bacteria isolated from dogs in Germany.</title>
        <authorList>
            <person name="Boehmer T."/>
            <person name="Vogler A.J."/>
            <person name="Thomas A."/>
            <person name="Sauer S."/>
            <person name="Hergenroether M."/>
            <person name="Straubinger R.K."/>
            <person name="Birdsell D."/>
            <person name="Keim P."/>
            <person name="Sahl J.W."/>
            <person name="Williamson C.H."/>
            <person name="Riehm J.M."/>
        </authorList>
    </citation>
    <scope>NUCLEOTIDE SEQUENCE [LARGE SCALE GENOMIC DNA]</scope>
    <source>
        <strain evidence="7 8">AFG_SD03_1510_Ahy_093</strain>
    </source>
</reference>
<gene>
    <name evidence="6" type="primary">rlmF</name>
    <name evidence="7" type="ORF">C6C11_17095</name>
</gene>
<evidence type="ECO:0000313" key="8">
    <source>
        <dbReference type="Proteomes" id="UP000253075"/>
    </source>
</evidence>
<dbReference type="NCBIfam" id="NF008725">
    <property type="entry name" value="PRK11727.1"/>
    <property type="match status" value="1"/>
</dbReference>
<comment type="subcellular location">
    <subcellularLocation>
        <location evidence="6">Cytoplasm</location>
    </subcellularLocation>
</comment>
<reference evidence="8" key="2">
    <citation type="submission" date="2018-02" db="EMBL/GenBank/DDBJ databases">
        <title>Phenotypic characterization and whole genome analysis of multidrug-resistant, extended-spectrum beta-lactamase-producing bacteria isolated from dogs in Germany.</title>
        <authorList>
            <person name="Williamson C."/>
        </authorList>
    </citation>
    <scope>NUCLEOTIDE SEQUENCE [LARGE SCALE GENOMIC DNA]</scope>
    <source>
        <strain evidence="8">AFG_SD03_1510_Ahy_093</strain>
    </source>
</reference>
<dbReference type="SUPFAM" id="SSF53335">
    <property type="entry name" value="S-adenosyl-L-methionine-dependent methyltransferases"/>
    <property type="match status" value="1"/>
</dbReference>
<evidence type="ECO:0000313" key="7">
    <source>
        <dbReference type="EMBL" id="RCF47544.1"/>
    </source>
</evidence>
<evidence type="ECO:0000256" key="3">
    <source>
        <dbReference type="ARBA" id="ARBA00022603"/>
    </source>
</evidence>
<organism evidence="7 8">
    <name type="scientific">Aeromonas hydrophila</name>
    <dbReference type="NCBI Taxonomy" id="644"/>
    <lineage>
        <taxon>Bacteria</taxon>
        <taxon>Pseudomonadati</taxon>
        <taxon>Pseudomonadota</taxon>
        <taxon>Gammaproteobacteria</taxon>
        <taxon>Aeromonadales</taxon>
        <taxon>Aeromonadaceae</taxon>
        <taxon>Aeromonas</taxon>
    </lineage>
</organism>
<name>A0ABD7G4Y1_AERHY</name>
<dbReference type="Pfam" id="PF05971">
    <property type="entry name" value="Methyltransf_10"/>
    <property type="match status" value="1"/>
</dbReference>
<dbReference type="InterPro" id="IPR029063">
    <property type="entry name" value="SAM-dependent_MTases_sf"/>
</dbReference>
<dbReference type="CDD" id="cd02440">
    <property type="entry name" value="AdoMet_MTases"/>
    <property type="match status" value="1"/>
</dbReference>